<keyword evidence="1" id="KW-0732">Signal</keyword>
<dbReference type="EMBL" id="KZ613948">
    <property type="protein sequence ID" value="PMD38098.1"/>
    <property type="molecule type" value="Genomic_DNA"/>
</dbReference>
<dbReference type="PANTHER" id="PTHR42039">
    <property type="entry name" value="PUTATIVE (AFU_ORTHOLOGUE AFUA_3G02940)-RELATED"/>
    <property type="match status" value="1"/>
</dbReference>
<sequence length="320" mass="32684">MRYSTTSGMILAAMTVGEALAGPTHAHKHRHLQKKDYDVDWSTLNWNDMGIDWSSAWAAGQHTSTTAAAPVVVPTTTSAAPVVVPAATTTTAPSPSATAASAAADAVGAVFNEVESLFDNLEGISNSLKAFGGSTTPSGVAGDNYVGNIGNPYGANIILDPPSGTPFTNTFHNPQSTSITVNVWQKVGPDLRPLSGSALAPTWTTLTFVLAPSGSRTVGFLDNTQVAWAESCSGTTAAGAFATAWGELNVDSGGSGYDVSAINDPGVYNMVITSAESSCTSSPVQGLNYWKTATEPVGGSDGSCYIATGTATLTTIMGGY</sequence>
<evidence type="ECO:0000256" key="1">
    <source>
        <dbReference type="SAM" id="SignalP"/>
    </source>
</evidence>
<protein>
    <recommendedName>
        <fullName evidence="4">Allergen Asp f 4</fullName>
    </recommendedName>
</protein>
<evidence type="ECO:0008006" key="4">
    <source>
        <dbReference type="Google" id="ProtNLM"/>
    </source>
</evidence>
<gene>
    <name evidence="2" type="ORF">L207DRAFT_555484</name>
</gene>
<dbReference type="OrthoDB" id="118256at2759"/>
<dbReference type="AlphaFoldDB" id="A0A2J6RHU8"/>
<evidence type="ECO:0000313" key="3">
    <source>
        <dbReference type="Proteomes" id="UP000235786"/>
    </source>
</evidence>
<dbReference type="InterPro" id="IPR038903">
    <property type="entry name" value="Allergen_Asp_f_4"/>
</dbReference>
<feature type="signal peptide" evidence="1">
    <location>
        <begin position="1"/>
        <end position="21"/>
    </location>
</feature>
<dbReference type="GO" id="GO:0019863">
    <property type="term" value="F:IgE binding"/>
    <property type="evidence" value="ECO:0007669"/>
    <property type="project" value="InterPro"/>
</dbReference>
<evidence type="ECO:0000313" key="2">
    <source>
        <dbReference type="EMBL" id="PMD38098.1"/>
    </source>
</evidence>
<accession>A0A2J6RHU8</accession>
<reference evidence="2 3" key="1">
    <citation type="submission" date="2016-04" db="EMBL/GenBank/DDBJ databases">
        <title>A degradative enzymes factory behind the ericoid mycorrhizal symbiosis.</title>
        <authorList>
            <consortium name="DOE Joint Genome Institute"/>
            <person name="Martino E."/>
            <person name="Morin E."/>
            <person name="Grelet G."/>
            <person name="Kuo A."/>
            <person name="Kohler A."/>
            <person name="Daghino S."/>
            <person name="Barry K."/>
            <person name="Choi C."/>
            <person name="Cichocki N."/>
            <person name="Clum A."/>
            <person name="Copeland A."/>
            <person name="Hainaut M."/>
            <person name="Haridas S."/>
            <person name="Labutti K."/>
            <person name="Lindquist E."/>
            <person name="Lipzen A."/>
            <person name="Khouja H.-R."/>
            <person name="Murat C."/>
            <person name="Ohm R."/>
            <person name="Olson A."/>
            <person name="Spatafora J."/>
            <person name="Veneault-Fourrey C."/>
            <person name="Henrissat B."/>
            <person name="Grigoriev I."/>
            <person name="Martin F."/>
            <person name="Perotto S."/>
        </authorList>
    </citation>
    <scope>NUCLEOTIDE SEQUENCE [LARGE SCALE GENOMIC DNA]</scope>
    <source>
        <strain evidence="2 3">F</strain>
    </source>
</reference>
<organism evidence="2 3">
    <name type="scientific">Hyaloscypha variabilis (strain UAMH 11265 / GT02V1 / F)</name>
    <name type="common">Meliniomyces variabilis</name>
    <dbReference type="NCBI Taxonomy" id="1149755"/>
    <lineage>
        <taxon>Eukaryota</taxon>
        <taxon>Fungi</taxon>
        <taxon>Dikarya</taxon>
        <taxon>Ascomycota</taxon>
        <taxon>Pezizomycotina</taxon>
        <taxon>Leotiomycetes</taxon>
        <taxon>Helotiales</taxon>
        <taxon>Hyaloscyphaceae</taxon>
        <taxon>Hyaloscypha</taxon>
        <taxon>Hyaloscypha variabilis</taxon>
    </lineage>
</organism>
<name>A0A2J6RHU8_HYAVF</name>
<dbReference type="PANTHER" id="PTHR42039:SF1">
    <property type="entry name" value="PUTATIVE (AFU_ORTHOLOGUE AFUA_3G02940)-RELATED"/>
    <property type="match status" value="1"/>
</dbReference>
<feature type="chain" id="PRO_5014377723" description="Allergen Asp f 4" evidence="1">
    <location>
        <begin position="22"/>
        <end position="320"/>
    </location>
</feature>
<dbReference type="Proteomes" id="UP000235786">
    <property type="component" value="Unassembled WGS sequence"/>
</dbReference>
<dbReference type="GO" id="GO:0005576">
    <property type="term" value="C:extracellular region"/>
    <property type="evidence" value="ECO:0007669"/>
    <property type="project" value="InterPro"/>
</dbReference>
<dbReference type="Pfam" id="PF25312">
    <property type="entry name" value="Allergen_Asp_f_4"/>
    <property type="match status" value="1"/>
</dbReference>
<keyword evidence="3" id="KW-1185">Reference proteome</keyword>
<proteinExistence type="predicted"/>